<dbReference type="InterPro" id="IPR001005">
    <property type="entry name" value="SANT/Myb"/>
</dbReference>
<organism evidence="3 4">
    <name type="scientific">Gigaspora margarita</name>
    <dbReference type="NCBI Taxonomy" id="4874"/>
    <lineage>
        <taxon>Eukaryota</taxon>
        <taxon>Fungi</taxon>
        <taxon>Fungi incertae sedis</taxon>
        <taxon>Mucoromycota</taxon>
        <taxon>Glomeromycotina</taxon>
        <taxon>Glomeromycetes</taxon>
        <taxon>Diversisporales</taxon>
        <taxon>Gigasporaceae</taxon>
        <taxon>Gigaspora</taxon>
    </lineage>
</organism>
<dbReference type="EMBL" id="WTPW01001691">
    <property type="protein sequence ID" value="KAF0420593.1"/>
    <property type="molecule type" value="Genomic_DNA"/>
</dbReference>
<dbReference type="Pfam" id="PF15963">
    <property type="entry name" value="Myb_DNA-bind_7"/>
    <property type="match status" value="1"/>
</dbReference>
<sequence length="403" mass="47701">MLTAKKRKTAKQRKPVSKKRVRPWEDDPDEEIPHDDSIITIAELCKDLKRGRKSNTFKELELAKYKKLQLKRAKRANKTPSVDGRDLGEVEEVEEVEDVEDVEEENRNNADETNEELEQENYDYDQENYEYDQEINEELVDSQQENYYDYDQEINEELVDSQQENYDYDQETMSNLPDENNQQEENEAESSHDDESTRPIIMKRRIFKNRGSRFINDDGQYTMREEPKERREGISGEDMEVIEEDKFSHMVNSGSYAKKPRRNERWTTEETELFYKSLSQWGTDFEIIAAKSFLSTKTRDQIKNKYKKERKNNPVRVNNALDTRIPVAIEELNLRVIEEIEEQAPDVAVDELPEDAYPIIGDEDSNLENFTDGLGEINEYDQDIIEETNEYEQELVEEVNDYD</sequence>
<feature type="compositionally biased region" description="Basic residues" evidence="1">
    <location>
        <begin position="1"/>
        <end position="21"/>
    </location>
</feature>
<proteinExistence type="predicted"/>
<feature type="compositionally biased region" description="Polar residues" evidence="1">
    <location>
        <begin position="160"/>
        <end position="178"/>
    </location>
</feature>
<feature type="domain" description="SANT" evidence="2">
    <location>
        <begin position="261"/>
        <end position="314"/>
    </location>
</feature>
<dbReference type="InterPro" id="IPR009057">
    <property type="entry name" value="Homeodomain-like_sf"/>
</dbReference>
<dbReference type="InterPro" id="IPR039467">
    <property type="entry name" value="TFIIIB_B''_Myb"/>
</dbReference>
<dbReference type="GO" id="GO:0001156">
    <property type="term" value="F:TFIIIC-class transcription factor complex binding"/>
    <property type="evidence" value="ECO:0007669"/>
    <property type="project" value="TreeGrafter"/>
</dbReference>
<dbReference type="PROSITE" id="PS51293">
    <property type="entry name" value="SANT"/>
    <property type="match status" value="1"/>
</dbReference>
<evidence type="ECO:0000259" key="2">
    <source>
        <dbReference type="PROSITE" id="PS51293"/>
    </source>
</evidence>
<dbReference type="GO" id="GO:0000126">
    <property type="term" value="C:transcription factor TFIIIB complex"/>
    <property type="evidence" value="ECO:0007669"/>
    <property type="project" value="TreeGrafter"/>
</dbReference>
<dbReference type="AlphaFoldDB" id="A0A8H4A4N9"/>
<feature type="compositionally biased region" description="Acidic residues" evidence="1">
    <location>
        <begin position="112"/>
        <end position="140"/>
    </location>
</feature>
<protein>
    <submittedName>
        <fullName evidence="3">Transcription factor TFIIIB complex subunit bdp1</fullName>
    </submittedName>
</protein>
<dbReference type="Gene3D" id="1.20.58.1880">
    <property type="match status" value="1"/>
</dbReference>
<feature type="region of interest" description="Disordered" evidence="1">
    <location>
        <begin position="73"/>
        <end position="200"/>
    </location>
</feature>
<feature type="compositionally biased region" description="Acidic residues" evidence="1">
    <location>
        <begin position="89"/>
        <end position="104"/>
    </location>
</feature>
<dbReference type="Proteomes" id="UP000439903">
    <property type="component" value="Unassembled WGS sequence"/>
</dbReference>
<evidence type="ECO:0000313" key="4">
    <source>
        <dbReference type="Proteomes" id="UP000439903"/>
    </source>
</evidence>
<feature type="compositionally biased region" description="Basic and acidic residues" evidence="1">
    <location>
        <begin position="223"/>
        <end position="234"/>
    </location>
</feature>
<dbReference type="PANTHER" id="PTHR22929">
    <property type="entry name" value="RNA POLYMERASE III TRANSCRIPTION INITIATION FACTOR B"/>
    <property type="match status" value="1"/>
</dbReference>
<gene>
    <name evidence="3" type="ORF">F8M41_006957</name>
</gene>
<dbReference type="InterPro" id="IPR017884">
    <property type="entry name" value="SANT_dom"/>
</dbReference>
<comment type="caution">
    <text evidence="3">The sequence shown here is derived from an EMBL/GenBank/DDBJ whole genome shotgun (WGS) entry which is preliminary data.</text>
</comment>
<dbReference type="CDD" id="cd00167">
    <property type="entry name" value="SANT"/>
    <property type="match status" value="1"/>
</dbReference>
<accession>A0A8H4A4N9</accession>
<dbReference type="SMART" id="SM00717">
    <property type="entry name" value="SANT"/>
    <property type="match status" value="1"/>
</dbReference>
<dbReference type="GO" id="GO:0070898">
    <property type="term" value="P:RNA polymerase III preinitiation complex assembly"/>
    <property type="evidence" value="ECO:0007669"/>
    <property type="project" value="TreeGrafter"/>
</dbReference>
<dbReference type="PANTHER" id="PTHR22929:SF0">
    <property type="entry name" value="TRANSCRIPTION FACTOR TFIIIB COMPONENT B'' HOMOLOG"/>
    <property type="match status" value="1"/>
</dbReference>
<dbReference type="OrthoDB" id="272624at2759"/>
<feature type="region of interest" description="Disordered" evidence="1">
    <location>
        <begin position="215"/>
        <end position="237"/>
    </location>
</feature>
<feature type="compositionally biased region" description="Acidic residues" evidence="1">
    <location>
        <begin position="148"/>
        <end position="159"/>
    </location>
</feature>
<dbReference type="SUPFAM" id="SSF46689">
    <property type="entry name" value="Homeodomain-like"/>
    <property type="match status" value="1"/>
</dbReference>
<name>A0A8H4A4N9_GIGMA</name>
<keyword evidence="4" id="KW-1185">Reference proteome</keyword>
<feature type="region of interest" description="Disordered" evidence="1">
    <location>
        <begin position="1"/>
        <end position="34"/>
    </location>
</feature>
<evidence type="ECO:0000313" key="3">
    <source>
        <dbReference type="EMBL" id="KAF0420593.1"/>
    </source>
</evidence>
<reference evidence="3 4" key="1">
    <citation type="journal article" date="2019" name="Environ. Microbiol.">
        <title>At the nexus of three kingdoms: the genome of the mycorrhizal fungus Gigaspora margarita provides insights into plant, endobacterial and fungal interactions.</title>
        <authorList>
            <person name="Venice F."/>
            <person name="Ghignone S."/>
            <person name="Salvioli di Fossalunga A."/>
            <person name="Amselem J."/>
            <person name="Novero M."/>
            <person name="Xianan X."/>
            <person name="Sedzielewska Toro K."/>
            <person name="Morin E."/>
            <person name="Lipzen A."/>
            <person name="Grigoriev I.V."/>
            <person name="Henrissat B."/>
            <person name="Martin F.M."/>
            <person name="Bonfante P."/>
        </authorList>
    </citation>
    <scope>NUCLEOTIDE SEQUENCE [LARGE SCALE GENOMIC DNA]</scope>
    <source>
        <strain evidence="3 4">BEG34</strain>
    </source>
</reference>
<evidence type="ECO:0000256" key="1">
    <source>
        <dbReference type="SAM" id="MobiDB-lite"/>
    </source>
</evidence>